<dbReference type="SUPFAM" id="SSF82153">
    <property type="entry name" value="FAS1 domain"/>
    <property type="match status" value="2"/>
</dbReference>
<evidence type="ECO:0000313" key="3">
    <source>
        <dbReference type="Proteomes" id="UP000238375"/>
    </source>
</evidence>
<accession>A0A2T0SSV3</accession>
<dbReference type="Proteomes" id="UP000238375">
    <property type="component" value="Unassembled WGS sequence"/>
</dbReference>
<proteinExistence type="predicted"/>
<reference evidence="2 3" key="1">
    <citation type="submission" date="2018-03" db="EMBL/GenBank/DDBJ databases">
        <title>Genomic Encyclopedia of Archaeal and Bacterial Type Strains, Phase II (KMG-II): from individual species to whole genera.</title>
        <authorList>
            <person name="Goeker M."/>
        </authorList>
    </citation>
    <scope>NUCLEOTIDE SEQUENCE [LARGE SCALE GENOMIC DNA]</scope>
    <source>
        <strain evidence="2 3">DSM 28354</strain>
    </source>
</reference>
<gene>
    <name evidence="2" type="ORF">CLV58_11279</name>
</gene>
<evidence type="ECO:0000259" key="1">
    <source>
        <dbReference type="PROSITE" id="PS50213"/>
    </source>
</evidence>
<dbReference type="AlphaFoldDB" id="A0A2T0SSV3"/>
<dbReference type="Pfam" id="PF02469">
    <property type="entry name" value="Fasciclin"/>
    <property type="match status" value="2"/>
</dbReference>
<sequence>MLLLRSATLLFTVCLLLSGCQKDDDTVATPKTIADQILEDDQFRLLRVAANYAGFDGAFKSANMTLLAPNNDAFTAAGLGSDGAIRALPQAQVRALLAHHILYAPLSVSAIPSGQTTVETGDRGVVFLNKTSSTIYVNGAKLVQSDLPTANGMIQVIDRLLNPSQSSLLATIDANPDLTFLAAAVRRLSVANPNLLTALSSTASNNLVTLFAPTNDAFRAAGYGSITAIESTSSQTLSALLSYHAVQGSLLSYQLQTGMLTTLNGARLTVFTNTGVPTIKGNRNGSSANIRQADLISNNGVMHIVDQVLLP</sequence>
<keyword evidence="3" id="KW-1185">Reference proteome</keyword>
<protein>
    <submittedName>
        <fullName evidence="2">Putative surface protein with fasciclin (FAS1) repeats</fullName>
    </submittedName>
</protein>
<dbReference type="EMBL" id="PVTE01000012">
    <property type="protein sequence ID" value="PRY36489.1"/>
    <property type="molecule type" value="Genomic_DNA"/>
</dbReference>
<dbReference type="InterPro" id="IPR000782">
    <property type="entry name" value="FAS1_domain"/>
</dbReference>
<dbReference type="PROSITE" id="PS50213">
    <property type="entry name" value="FAS1"/>
    <property type="match status" value="2"/>
</dbReference>
<evidence type="ECO:0000313" key="2">
    <source>
        <dbReference type="EMBL" id="PRY36489.1"/>
    </source>
</evidence>
<dbReference type="InterPro" id="IPR050904">
    <property type="entry name" value="Adhesion/Biosynth-related"/>
</dbReference>
<dbReference type="PANTHER" id="PTHR10900">
    <property type="entry name" value="PERIOSTIN-RELATED"/>
    <property type="match status" value="1"/>
</dbReference>
<dbReference type="Gene3D" id="2.30.180.10">
    <property type="entry name" value="FAS1 domain"/>
    <property type="match status" value="2"/>
</dbReference>
<name>A0A2T0SSV3_9BACT</name>
<dbReference type="InterPro" id="IPR036378">
    <property type="entry name" value="FAS1_dom_sf"/>
</dbReference>
<feature type="domain" description="FAS1" evidence="1">
    <location>
        <begin position="30"/>
        <end position="161"/>
    </location>
</feature>
<organism evidence="2 3">
    <name type="scientific">Spirosoma oryzae</name>
    <dbReference type="NCBI Taxonomy" id="1469603"/>
    <lineage>
        <taxon>Bacteria</taxon>
        <taxon>Pseudomonadati</taxon>
        <taxon>Bacteroidota</taxon>
        <taxon>Cytophagia</taxon>
        <taxon>Cytophagales</taxon>
        <taxon>Cytophagaceae</taxon>
        <taxon>Spirosoma</taxon>
    </lineage>
</organism>
<comment type="caution">
    <text evidence="2">The sequence shown here is derived from an EMBL/GenBank/DDBJ whole genome shotgun (WGS) entry which is preliminary data.</text>
</comment>
<feature type="domain" description="FAS1" evidence="1">
    <location>
        <begin position="165"/>
        <end position="309"/>
    </location>
</feature>
<dbReference type="PANTHER" id="PTHR10900:SF77">
    <property type="entry name" value="FI19380P1"/>
    <property type="match status" value="1"/>
</dbReference>
<dbReference type="SMART" id="SM00554">
    <property type="entry name" value="FAS1"/>
    <property type="match status" value="2"/>
</dbReference>
<dbReference type="PROSITE" id="PS51257">
    <property type="entry name" value="PROKAR_LIPOPROTEIN"/>
    <property type="match status" value="1"/>
</dbReference>